<accession>A0A2V1D7V8</accession>
<name>A0A2V1D7V8_9PLEO</name>
<organism evidence="1 2">
    <name type="scientific">Periconia macrospinosa</name>
    <dbReference type="NCBI Taxonomy" id="97972"/>
    <lineage>
        <taxon>Eukaryota</taxon>
        <taxon>Fungi</taxon>
        <taxon>Dikarya</taxon>
        <taxon>Ascomycota</taxon>
        <taxon>Pezizomycotina</taxon>
        <taxon>Dothideomycetes</taxon>
        <taxon>Pleosporomycetidae</taxon>
        <taxon>Pleosporales</taxon>
        <taxon>Massarineae</taxon>
        <taxon>Periconiaceae</taxon>
        <taxon>Periconia</taxon>
    </lineage>
</organism>
<evidence type="ECO:0000313" key="1">
    <source>
        <dbReference type="EMBL" id="PVH93239.1"/>
    </source>
</evidence>
<evidence type="ECO:0000313" key="2">
    <source>
        <dbReference type="Proteomes" id="UP000244855"/>
    </source>
</evidence>
<protein>
    <submittedName>
        <fullName evidence="1">Uncharacterized protein</fullName>
    </submittedName>
</protein>
<proteinExistence type="predicted"/>
<dbReference type="EMBL" id="KZ805604">
    <property type="protein sequence ID" value="PVH93239.1"/>
    <property type="molecule type" value="Genomic_DNA"/>
</dbReference>
<sequence length="270" mass="29955">MACATSSIISVKYISIPDALSAFMQSLVGLSNNPASLYLSVSSQSLVVYVATASTINVFNLSRLRSALDQNDNSAVALKSFLETGTTIKVFFDARMPAKILFDVCAIKLANKICTERAFIHEIQLMELALRRSDNNREWLAGFDKCIENDSDLDVDAAMLGNGSSGIGIDERILHLPVLWKKYHGQLISGRFGVGGSFWIMMIREATQKRLEVSHGEEHRGYLVNGARSGWYRESIEEVSESWNDDLMMDISTDGEFLGGAEHWAQFNVL</sequence>
<keyword evidence="2" id="KW-1185">Reference proteome</keyword>
<dbReference type="PANTHER" id="PTHR43040">
    <property type="entry name" value="RIBONUCLEASE D"/>
    <property type="match status" value="1"/>
</dbReference>
<dbReference type="AlphaFoldDB" id="A0A2V1D7V8"/>
<dbReference type="Proteomes" id="UP000244855">
    <property type="component" value="Unassembled WGS sequence"/>
</dbReference>
<dbReference type="OrthoDB" id="26838at2759"/>
<dbReference type="PANTHER" id="PTHR43040:SF1">
    <property type="entry name" value="RIBONUCLEASE D"/>
    <property type="match status" value="1"/>
</dbReference>
<reference evidence="1 2" key="1">
    <citation type="journal article" date="2018" name="Sci. Rep.">
        <title>Comparative genomics provides insights into the lifestyle and reveals functional heterogeneity of dark septate endophytic fungi.</title>
        <authorList>
            <person name="Knapp D.G."/>
            <person name="Nemeth J.B."/>
            <person name="Barry K."/>
            <person name="Hainaut M."/>
            <person name="Henrissat B."/>
            <person name="Johnson J."/>
            <person name="Kuo A."/>
            <person name="Lim J.H.P."/>
            <person name="Lipzen A."/>
            <person name="Nolan M."/>
            <person name="Ohm R.A."/>
            <person name="Tamas L."/>
            <person name="Grigoriev I.V."/>
            <person name="Spatafora J.W."/>
            <person name="Nagy L.G."/>
            <person name="Kovacs G.M."/>
        </authorList>
    </citation>
    <scope>NUCLEOTIDE SEQUENCE [LARGE SCALE GENOMIC DNA]</scope>
    <source>
        <strain evidence="1 2">DSE2036</strain>
    </source>
</reference>
<gene>
    <name evidence="1" type="ORF">DM02DRAFT_733234</name>
</gene>